<feature type="region of interest" description="Disordered" evidence="1">
    <location>
        <begin position="141"/>
        <end position="169"/>
    </location>
</feature>
<dbReference type="EMBL" id="PP511353">
    <property type="protein sequence ID" value="XCD03398.1"/>
    <property type="molecule type" value="Genomic_DNA"/>
</dbReference>
<dbReference type="InterPro" id="IPR014131">
    <property type="entry name" value="Chlamydia_phage_Vp3"/>
</dbReference>
<sequence>MQFRTQYERPDRDLFRTNPGREEYPTFVSDENGRPVVSGTKNRYDEIQSHRQSVELSTLLQRYEMGDETALNQRAGVYEDLVDAPSSLAEIYERFSEAEKQFYNLPDGFRELFGNSTVNYWKEVGTPEYFEKLDKFMASVGKKESDNNNNSNNNNADDKASRNGGNISE</sequence>
<reference evidence="3" key="1">
    <citation type="submission" date="2024-03" db="EMBL/GenBank/DDBJ databases">
        <title>Diverse circular DNA viruses in blood, oral, and fecal samples of captive lemurs.</title>
        <authorList>
            <person name="Paietta E.N."/>
            <person name="Kraberger S."/>
            <person name="Lund M.C."/>
            <person name="Custer J.M."/>
            <person name="Vargas K.M."/>
            <person name="Ehmke E.E."/>
            <person name="Yoder A.D."/>
            <person name="Varsani A."/>
        </authorList>
    </citation>
    <scope>NUCLEOTIDE SEQUENCE</scope>
    <source>
        <strain evidence="2">Duke_18_61</strain>
        <strain evidence="3">Duke_23FS_45</strain>
    </source>
</reference>
<name>A0AAU8AXL5_9VIRU</name>
<protein>
    <submittedName>
        <fullName evidence="3">Internal scaffolding protein</fullName>
    </submittedName>
</protein>
<dbReference type="Pfam" id="PF09675">
    <property type="entry name" value="Chlamy_scaf"/>
    <property type="match status" value="1"/>
</dbReference>
<proteinExistence type="predicted"/>
<organism evidence="3">
    <name type="scientific">Dulem virus 172</name>
    <dbReference type="NCBI Taxonomy" id="3145649"/>
    <lineage>
        <taxon>Viruses</taxon>
        <taxon>Monodnaviria</taxon>
        <taxon>Sangervirae</taxon>
        <taxon>Phixviricota</taxon>
        <taxon>Malgrandaviricetes</taxon>
        <taxon>Petitvirales</taxon>
        <taxon>Microviridae</taxon>
        <taxon>Microvirus</taxon>
    </lineage>
</organism>
<feature type="region of interest" description="Disordered" evidence="1">
    <location>
        <begin position="1"/>
        <end position="37"/>
    </location>
</feature>
<dbReference type="EMBL" id="PP511468">
    <property type="protein sequence ID" value="XCD04497.1"/>
    <property type="molecule type" value="Genomic_DNA"/>
</dbReference>
<feature type="compositionally biased region" description="Basic and acidic residues" evidence="1">
    <location>
        <begin position="1"/>
        <end position="24"/>
    </location>
</feature>
<accession>A0AAU8AXL5</accession>
<evidence type="ECO:0000256" key="1">
    <source>
        <dbReference type="SAM" id="MobiDB-lite"/>
    </source>
</evidence>
<evidence type="ECO:0000313" key="3">
    <source>
        <dbReference type="EMBL" id="XCD04497.1"/>
    </source>
</evidence>
<evidence type="ECO:0000313" key="2">
    <source>
        <dbReference type="EMBL" id="XCD03398.1"/>
    </source>
</evidence>